<proteinExistence type="predicted"/>
<dbReference type="Gene3D" id="3.30.70.270">
    <property type="match status" value="1"/>
</dbReference>
<evidence type="ECO:0000313" key="4">
    <source>
        <dbReference type="Proteomes" id="UP000446658"/>
    </source>
</evidence>
<dbReference type="Proteomes" id="UP000446658">
    <property type="component" value="Unassembled WGS sequence"/>
</dbReference>
<evidence type="ECO:0000259" key="2">
    <source>
        <dbReference type="Pfam" id="PF22588"/>
    </source>
</evidence>
<accession>A0A844GH55</accession>
<protein>
    <recommendedName>
        <fullName evidence="2">Histidine kinase-like sensor domain-containing protein</fullName>
    </recommendedName>
</protein>
<dbReference type="EMBL" id="WLYX01000002">
    <property type="protein sequence ID" value="MTD34217.1"/>
    <property type="molecule type" value="Genomic_DNA"/>
</dbReference>
<sequence length="365" mass="41417">MIIERDVTRNQHLLDLSLHAVIEGVQDPGVMKLPPRYRRLVLFDRSVSEGPYVGASVYVDAHGDVVTEARSDTPRVANFADFAWFKGHRAHSDIGLYISAPYPLRLHNHKLGIVMSRRVNHSDGAFAGVAATSIDLDYFERLLSGLKVGTKGVITLMQPDGTIVMRVPGRQAWVGKSLLHSETFQRYQRWHERSFVGRATSDGVERLFVIRQFKNAPFVISVGLGTEDIYANWREHALRVAGLMVLLVIGLLAAARLLAQEFKHRLTVEKSLSLLARQDGLTGLNNRRTLDEVYQQELKRVSRTGSPLVGIVRRYRPFQTIQRHLWSSGGRQSADQRSWGYCTQHQAATGYCRTFRWRRIRDHPA</sequence>
<name>A0A844GH55_9NEIS</name>
<keyword evidence="4" id="KW-1185">Reference proteome</keyword>
<keyword evidence="1" id="KW-0812">Transmembrane</keyword>
<keyword evidence="1" id="KW-0472">Membrane</keyword>
<dbReference type="Pfam" id="PF22588">
    <property type="entry name" value="dCache_1_like"/>
    <property type="match status" value="1"/>
</dbReference>
<evidence type="ECO:0000256" key="1">
    <source>
        <dbReference type="SAM" id="Phobius"/>
    </source>
</evidence>
<dbReference type="CDD" id="cd12914">
    <property type="entry name" value="PDC1_DGC_like"/>
    <property type="match status" value="1"/>
</dbReference>
<dbReference type="InterPro" id="IPR043128">
    <property type="entry name" value="Rev_trsase/Diguanyl_cyclase"/>
</dbReference>
<comment type="caution">
    <text evidence="3">The sequence shown here is derived from an EMBL/GenBank/DDBJ whole genome shotgun (WGS) entry which is preliminary data.</text>
</comment>
<feature type="transmembrane region" description="Helical" evidence="1">
    <location>
        <begin position="240"/>
        <end position="259"/>
    </location>
</feature>
<gene>
    <name evidence="3" type="ORF">GKE73_17825</name>
</gene>
<dbReference type="Gene3D" id="3.30.450.20">
    <property type="entry name" value="PAS domain"/>
    <property type="match status" value="2"/>
</dbReference>
<dbReference type="InterPro" id="IPR054327">
    <property type="entry name" value="His-kinase-like_sensor"/>
</dbReference>
<feature type="domain" description="Histidine kinase-like sensor" evidence="2">
    <location>
        <begin position="137"/>
        <end position="221"/>
    </location>
</feature>
<dbReference type="AlphaFoldDB" id="A0A844GH55"/>
<reference evidence="3 4" key="1">
    <citation type="submission" date="2019-11" db="EMBL/GenBank/DDBJ databases">
        <title>Draft genome sequence of Paludibacterium sp. dN18-1.</title>
        <authorList>
            <person name="Im W.-T."/>
        </authorList>
    </citation>
    <scope>NUCLEOTIDE SEQUENCE [LARGE SCALE GENOMIC DNA]</scope>
    <source>
        <strain evidence="4">dN 18-1</strain>
    </source>
</reference>
<dbReference type="CDD" id="cd12915">
    <property type="entry name" value="PDC2_DGC_like"/>
    <property type="match status" value="1"/>
</dbReference>
<keyword evidence="1" id="KW-1133">Transmembrane helix</keyword>
<organism evidence="3 4">
    <name type="scientific">Paludibacterium denitrificans</name>
    <dbReference type="NCBI Taxonomy" id="2675226"/>
    <lineage>
        <taxon>Bacteria</taxon>
        <taxon>Pseudomonadati</taxon>
        <taxon>Pseudomonadota</taxon>
        <taxon>Betaproteobacteria</taxon>
        <taxon>Neisseriales</taxon>
        <taxon>Chromobacteriaceae</taxon>
        <taxon>Paludibacterium</taxon>
    </lineage>
</organism>
<evidence type="ECO:0000313" key="3">
    <source>
        <dbReference type="EMBL" id="MTD34217.1"/>
    </source>
</evidence>